<name>A0A6J4L937_9CHLR</name>
<sequence>MHITRGANDWGGDRLTYELRSDGSLIVTHSYQDLKLSTIVQRGKQTLDVPSGVAAQVRQLFWRVRPGKLEGQGLEKDEVRPAGCERRGPHDFGEVAVAFINERDPTGTGDDQVGLFELPRPASCSTPAATEARAVVWGALRLLPQSQVVAGFERTS</sequence>
<evidence type="ECO:0000313" key="1">
    <source>
        <dbReference type="EMBL" id="CAA9326409.1"/>
    </source>
</evidence>
<proteinExistence type="predicted"/>
<protein>
    <submittedName>
        <fullName evidence="1">Uncharacterized protein</fullName>
    </submittedName>
</protein>
<accession>A0A6J4L937</accession>
<organism evidence="1">
    <name type="scientific">uncultured Chloroflexia bacterium</name>
    <dbReference type="NCBI Taxonomy" id="1672391"/>
    <lineage>
        <taxon>Bacteria</taxon>
        <taxon>Bacillati</taxon>
        <taxon>Chloroflexota</taxon>
        <taxon>Chloroflexia</taxon>
        <taxon>environmental samples</taxon>
    </lineage>
</organism>
<dbReference type="AlphaFoldDB" id="A0A6J4L937"/>
<reference evidence="1" key="1">
    <citation type="submission" date="2020-02" db="EMBL/GenBank/DDBJ databases">
        <authorList>
            <person name="Meier V. D."/>
        </authorList>
    </citation>
    <scope>NUCLEOTIDE SEQUENCE</scope>
    <source>
        <strain evidence="1">AVDCRST_MAG93</strain>
    </source>
</reference>
<dbReference type="EMBL" id="CADCTR010002009">
    <property type="protein sequence ID" value="CAA9326409.1"/>
    <property type="molecule type" value="Genomic_DNA"/>
</dbReference>
<gene>
    <name evidence="1" type="ORF">AVDCRST_MAG93-5982</name>
</gene>